<feature type="transmembrane region" description="Helical" evidence="6">
    <location>
        <begin position="297"/>
        <end position="317"/>
    </location>
</feature>
<proteinExistence type="inferred from homology"/>
<dbReference type="Proteomes" id="UP000315389">
    <property type="component" value="Unassembled WGS sequence"/>
</dbReference>
<dbReference type="AlphaFoldDB" id="A0A542ZVX5"/>
<sequence>MIPQWFIVGSLIVMVAILLTDLALVRKRPHIPSAAECIAWVAFYVSLALVFAGALYLLADRTTAGQFLAGWVTEYSLSVDNLFVFLIIMSKFAVPKKEQQLVLMVGIIISLVLRGGFILAGSAVLERFGWVFYLFGIFLIYTAVKVVIDRNAEEEYQESKLIALIRRAGRVHDHYDGPRVRTTVDGKRFFTPMILVFVAIGTTDLLFALDSIPAIFGLTTDPFIVFSATIFALMGLRQLYFLLGGLLDRLVYLPFGLAAILGFIGVKLIFEALGTNTLRFINGGHGVAWVPEFSTELSLAVILGVLAVTALASVVKARVDEARLDNR</sequence>
<evidence type="ECO:0000256" key="3">
    <source>
        <dbReference type="ARBA" id="ARBA00022692"/>
    </source>
</evidence>
<name>A0A542ZVX5_RARFA</name>
<dbReference type="GO" id="GO:0016020">
    <property type="term" value="C:membrane"/>
    <property type="evidence" value="ECO:0007669"/>
    <property type="project" value="UniProtKB-SubCell"/>
</dbReference>
<dbReference type="Pfam" id="PF03741">
    <property type="entry name" value="TerC"/>
    <property type="match status" value="1"/>
</dbReference>
<organism evidence="7 8">
    <name type="scientific">Rarobacter faecitabidus</name>
    <dbReference type="NCBI Taxonomy" id="13243"/>
    <lineage>
        <taxon>Bacteria</taxon>
        <taxon>Bacillati</taxon>
        <taxon>Actinomycetota</taxon>
        <taxon>Actinomycetes</taxon>
        <taxon>Micrococcales</taxon>
        <taxon>Rarobacteraceae</taxon>
        <taxon>Rarobacter</taxon>
    </lineage>
</organism>
<feature type="transmembrane region" description="Helical" evidence="6">
    <location>
        <begin position="6"/>
        <end position="25"/>
    </location>
</feature>
<evidence type="ECO:0000256" key="6">
    <source>
        <dbReference type="SAM" id="Phobius"/>
    </source>
</evidence>
<keyword evidence="3 6" id="KW-0812">Transmembrane</keyword>
<gene>
    <name evidence="7" type="ORF">FB461_1019</name>
</gene>
<keyword evidence="5 6" id="KW-0472">Membrane</keyword>
<dbReference type="InterPro" id="IPR022369">
    <property type="entry name" value="Integral_membrane_TerC_rswitch"/>
</dbReference>
<evidence type="ECO:0000256" key="2">
    <source>
        <dbReference type="ARBA" id="ARBA00007511"/>
    </source>
</evidence>
<feature type="transmembrane region" description="Helical" evidence="6">
    <location>
        <begin position="222"/>
        <end position="243"/>
    </location>
</feature>
<feature type="transmembrane region" description="Helical" evidence="6">
    <location>
        <begin position="37"/>
        <end position="59"/>
    </location>
</feature>
<feature type="transmembrane region" description="Helical" evidence="6">
    <location>
        <begin position="101"/>
        <end position="124"/>
    </location>
</feature>
<evidence type="ECO:0000313" key="8">
    <source>
        <dbReference type="Proteomes" id="UP000315389"/>
    </source>
</evidence>
<feature type="transmembrane region" description="Helical" evidence="6">
    <location>
        <begin position="130"/>
        <end position="148"/>
    </location>
</feature>
<comment type="subcellular location">
    <subcellularLocation>
        <location evidence="1">Membrane</location>
        <topology evidence="1">Multi-pass membrane protein</topology>
    </subcellularLocation>
</comment>
<comment type="similarity">
    <text evidence="2">Belongs to the TerC family.</text>
</comment>
<protein>
    <submittedName>
        <fullName evidence="7">Tellurite resistance protein TerC</fullName>
    </submittedName>
</protein>
<feature type="transmembrane region" description="Helical" evidence="6">
    <location>
        <begin position="250"/>
        <end position="270"/>
    </location>
</feature>
<evidence type="ECO:0000256" key="5">
    <source>
        <dbReference type="ARBA" id="ARBA00023136"/>
    </source>
</evidence>
<keyword evidence="4 6" id="KW-1133">Transmembrane helix</keyword>
<dbReference type="InterPro" id="IPR005496">
    <property type="entry name" value="Integral_membrane_TerC"/>
</dbReference>
<dbReference type="NCBIfam" id="TIGR03718">
    <property type="entry name" value="R_switched_Alx"/>
    <property type="match status" value="1"/>
</dbReference>
<feature type="transmembrane region" description="Helical" evidence="6">
    <location>
        <begin position="71"/>
        <end position="89"/>
    </location>
</feature>
<dbReference type="RefSeq" id="WP_281282060.1">
    <property type="nucleotide sequence ID" value="NZ_BAAASV010000007.1"/>
</dbReference>
<accession>A0A542ZVX5</accession>
<evidence type="ECO:0000256" key="4">
    <source>
        <dbReference type="ARBA" id="ARBA00022989"/>
    </source>
</evidence>
<feature type="transmembrane region" description="Helical" evidence="6">
    <location>
        <begin position="189"/>
        <end position="216"/>
    </location>
</feature>
<dbReference type="EMBL" id="VFOS01000001">
    <property type="protein sequence ID" value="TQL64514.1"/>
    <property type="molecule type" value="Genomic_DNA"/>
</dbReference>
<evidence type="ECO:0000256" key="1">
    <source>
        <dbReference type="ARBA" id="ARBA00004141"/>
    </source>
</evidence>
<evidence type="ECO:0000313" key="7">
    <source>
        <dbReference type="EMBL" id="TQL64514.1"/>
    </source>
</evidence>
<comment type="caution">
    <text evidence="7">The sequence shown here is derived from an EMBL/GenBank/DDBJ whole genome shotgun (WGS) entry which is preliminary data.</text>
</comment>
<reference evidence="7 8" key="1">
    <citation type="submission" date="2019-06" db="EMBL/GenBank/DDBJ databases">
        <title>Sequencing the genomes of 1000 actinobacteria strains.</title>
        <authorList>
            <person name="Klenk H.-P."/>
        </authorList>
    </citation>
    <scope>NUCLEOTIDE SEQUENCE [LARGE SCALE GENOMIC DNA]</scope>
    <source>
        <strain evidence="7 8">DSM 4813</strain>
    </source>
</reference>
<dbReference type="PANTHER" id="PTHR30238:SF0">
    <property type="entry name" value="THYLAKOID MEMBRANE PROTEIN TERC, CHLOROPLASTIC"/>
    <property type="match status" value="1"/>
</dbReference>
<keyword evidence="8" id="KW-1185">Reference proteome</keyword>
<dbReference type="PANTHER" id="PTHR30238">
    <property type="entry name" value="MEMBRANE BOUND PREDICTED REDOX MODULATOR"/>
    <property type="match status" value="1"/>
</dbReference>